<evidence type="ECO:0000313" key="1">
    <source>
        <dbReference type="EMBL" id="KAK8942346.1"/>
    </source>
</evidence>
<comment type="caution">
    <text evidence="1">The sequence shown here is derived from an EMBL/GenBank/DDBJ whole genome shotgun (WGS) entry which is preliminary data.</text>
</comment>
<proteinExistence type="predicted"/>
<dbReference type="AlphaFoldDB" id="A0AAP0G7F8"/>
<keyword evidence="2" id="KW-1185">Reference proteome</keyword>
<accession>A0AAP0G7F8</accession>
<name>A0AAP0G7F8_9ASPA</name>
<evidence type="ECO:0000313" key="2">
    <source>
        <dbReference type="Proteomes" id="UP001418222"/>
    </source>
</evidence>
<gene>
    <name evidence="1" type="ORF">KSP39_PZI009619</name>
</gene>
<sequence>MKVLPRLHNCHRTFYSRSPNHSMSASSSSSDMRRKYTSLLRLERWISIIVSVDFLNLPCRFLHGFLHILSFSSKLCLSEAVHYMLLYSSLYRLPWLPSWPSFSLEINFIL</sequence>
<protein>
    <submittedName>
        <fullName evidence="1">Uncharacterized protein</fullName>
    </submittedName>
</protein>
<reference evidence="1 2" key="1">
    <citation type="journal article" date="2022" name="Nat. Plants">
        <title>Genomes of leafy and leafless Platanthera orchids illuminate the evolution of mycoheterotrophy.</title>
        <authorList>
            <person name="Li M.H."/>
            <person name="Liu K.W."/>
            <person name="Li Z."/>
            <person name="Lu H.C."/>
            <person name="Ye Q.L."/>
            <person name="Zhang D."/>
            <person name="Wang J.Y."/>
            <person name="Li Y.F."/>
            <person name="Zhong Z.M."/>
            <person name="Liu X."/>
            <person name="Yu X."/>
            <person name="Liu D.K."/>
            <person name="Tu X.D."/>
            <person name="Liu B."/>
            <person name="Hao Y."/>
            <person name="Liao X.Y."/>
            <person name="Jiang Y.T."/>
            <person name="Sun W.H."/>
            <person name="Chen J."/>
            <person name="Chen Y.Q."/>
            <person name="Ai Y."/>
            <person name="Zhai J.W."/>
            <person name="Wu S.S."/>
            <person name="Zhou Z."/>
            <person name="Hsiao Y.Y."/>
            <person name="Wu W.L."/>
            <person name="Chen Y.Y."/>
            <person name="Lin Y.F."/>
            <person name="Hsu J.L."/>
            <person name="Li C.Y."/>
            <person name="Wang Z.W."/>
            <person name="Zhao X."/>
            <person name="Zhong W.Y."/>
            <person name="Ma X.K."/>
            <person name="Ma L."/>
            <person name="Huang J."/>
            <person name="Chen G.Z."/>
            <person name="Huang M.Z."/>
            <person name="Huang L."/>
            <person name="Peng D.H."/>
            <person name="Luo Y.B."/>
            <person name="Zou S.Q."/>
            <person name="Chen S.P."/>
            <person name="Lan S."/>
            <person name="Tsai W.C."/>
            <person name="Van de Peer Y."/>
            <person name="Liu Z.J."/>
        </authorList>
    </citation>
    <scope>NUCLEOTIDE SEQUENCE [LARGE SCALE GENOMIC DNA]</scope>
    <source>
        <strain evidence="1">Lor287</strain>
    </source>
</reference>
<dbReference type="EMBL" id="JBBWWQ010000007">
    <property type="protein sequence ID" value="KAK8942346.1"/>
    <property type="molecule type" value="Genomic_DNA"/>
</dbReference>
<dbReference type="Proteomes" id="UP001418222">
    <property type="component" value="Unassembled WGS sequence"/>
</dbReference>
<organism evidence="1 2">
    <name type="scientific">Platanthera zijinensis</name>
    <dbReference type="NCBI Taxonomy" id="2320716"/>
    <lineage>
        <taxon>Eukaryota</taxon>
        <taxon>Viridiplantae</taxon>
        <taxon>Streptophyta</taxon>
        <taxon>Embryophyta</taxon>
        <taxon>Tracheophyta</taxon>
        <taxon>Spermatophyta</taxon>
        <taxon>Magnoliopsida</taxon>
        <taxon>Liliopsida</taxon>
        <taxon>Asparagales</taxon>
        <taxon>Orchidaceae</taxon>
        <taxon>Orchidoideae</taxon>
        <taxon>Orchideae</taxon>
        <taxon>Orchidinae</taxon>
        <taxon>Platanthera</taxon>
    </lineage>
</organism>